<accession>A0A2S7F6F5</accession>
<dbReference type="GO" id="GO:0008360">
    <property type="term" value="P:regulation of cell shape"/>
    <property type="evidence" value="ECO:0007669"/>
    <property type="project" value="UniProtKB-UniRule"/>
</dbReference>
<sequence length="393" mass="45277">MKKLNGFNINIKMSKKNYKFIYILLSLLAITFLCVFESHRYNVLLSQFKNYFTNYDYDKANNLLLTKEEYNPLKVFRLKNDLTLYFNSEISRLSSDINNKSNTDENILLELNEIKRYDIISLDKIYDLASSIDSLKDSSSNYDNGVKCFSEQDYTDALSYFENVSSLDLNYTSSLKYMDKARNNIKLNIFEYCDELAENDYYTKAISILDENSSLIKDNIDIQNKISEIKDKQQEYYDKTSSTIEASSQALTSTISPDNINSLNIESSTQYLINVDLTSQKTYIYKGKQDDWTLLKAFSCSTGISGEETPKGSFVIQEKGDWFFSDKYNQGGKYWSQIVGDILFHSVPFDKDKATIVDYTLGEPASHGCIRLSIVDSKWIYDNIPKGSKVIIK</sequence>
<dbReference type="GO" id="GO:0005576">
    <property type="term" value="C:extracellular region"/>
    <property type="evidence" value="ECO:0007669"/>
    <property type="project" value="TreeGrafter"/>
</dbReference>
<dbReference type="GO" id="GO:0071555">
    <property type="term" value="P:cell wall organization"/>
    <property type="evidence" value="ECO:0007669"/>
    <property type="project" value="UniProtKB-UniRule"/>
</dbReference>
<dbReference type="Pfam" id="PF03734">
    <property type="entry name" value="YkuD"/>
    <property type="match status" value="1"/>
</dbReference>
<dbReference type="RefSeq" id="WP_052188382.1">
    <property type="nucleotide sequence ID" value="NZ_JADNPC010000010.1"/>
</dbReference>
<keyword evidence="4 6" id="KW-0573">Peptidoglycan synthesis</keyword>
<evidence type="ECO:0000256" key="1">
    <source>
        <dbReference type="ARBA" id="ARBA00004752"/>
    </source>
</evidence>
<dbReference type="PANTHER" id="PTHR30582:SF2">
    <property type="entry name" value="L,D-TRANSPEPTIDASE YCIB-RELATED"/>
    <property type="match status" value="1"/>
</dbReference>
<evidence type="ECO:0000256" key="3">
    <source>
        <dbReference type="ARBA" id="ARBA00022960"/>
    </source>
</evidence>
<dbReference type="UniPathway" id="UPA00219"/>
<dbReference type="PANTHER" id="PTHR30582">
    <property type="entry name" value="L,D-TRANSPEPTIDASE"/>
    <property type="match status" value="1"/>
</dbReference>
<dbReference type="InterPro" id="IPR005490">
    <property type="entry name" value="LD_TPept_cat_dom"/>
</dbReference>
<dbReference type="GO" id="GO:0018104">
    <property type="term" value="P:peptidoglycan-protein cross-linking"/>
    <property type="evidence" value="ECO:0007669"/>
    <property type="project" value="TreeGrafter"/>
</dbReference>
<keyword evidence="5 6" id="KW-0961">Cell wall biogenesis/degradation</keyword>
<dbReference type="InterPro" id="IPR050979">
    <property type="entry name" value="LD-transpeptidase"/>
</dbReference>
<dbReference type="GO" id="GO:0016740">
    <property type="term" value="F:transferase activity"/>
    <property type="evidence" value="ECO:0007669"/>
    <property type="project" value="UniProtKB-KW"/>
</dbReference>
<dbReference type="EMBL" id="LRDH01000140">
    <property type="protein sequence ID" value="PPV12478.1"/>
    <property type="molecule type" value="Genomic_DNA"/>
</dbReference>
<reference evidence="8 9" key="1">
    <citation type="submission" date="2016-01" db="EMBL/GenBank/DDBJ databases">
        <title>Characterization of the Clostridium difficile lineages that are prevalent in Hong Kong and China.</title>
        <authorList>
            <person name="Kwok J.S.-L."/>
            <person name="Lam W.-Y."/>
            <person name="Ip M."/>
            <person name="Chan T.-F."/>
            <person name="Hawkey P.M."/>
            <person name="Tsui S.K.-W."/>
        </authorList>
    </citation>
    <scope>NUCLEOTIDE SEQUENCE [LARGE SCALE GENOMIC DNA]</scope>
    <source>
        <strain evidence="8 9">300064</strain>
    </source>
</reference>
<evidence type="ECO:0000259" key="7">
    <source>
        <dbReference type="PROSITE" id="PS52029"/>
    </source>
</evidence>
<keyword evidence="3 6" id="KW-0133">Cell shape</keyword>
<protein>
    <submittedName>
        <fullName evidence="8">L,D-transpeptidase</fullName>
    </submittedName>
</protein>
<dbReference type="AlphaFoldDB" id="A0A2S7F6F5"/>
<evidence type="ECO:0000313" key="9">
    <source>
        <dbReference type="Proteomes" id="UP000238081"/>
    </source>
</evidence>
<organism evidence="8 9">
    <name type="scientific">Clostridium butyricum</name>
    <dbReference type="NCBI Taxonomy" id="1492"/>
    <lineage>
        <taxon>Bacteria</taxon>
        <taxon>Bacillati</taxon>
        <taxon>Bacillota</taxon>
        <taxon>Clostridia</taxon>
        <taxon>Eubacteriales</taxon>
        <taxon>Clostridiaceae</taxon>
        <taxon>Clostridium</taxon>
    </lineage>
</organism>
<dbReference type="PROSITE" id="PS52029">
    <property type="entry name" value="LD_TPASE"/>
    <property type="match status" value="1"/>
</dbReference>
<dbReference type="CDD" id="cd16913">
    <property type="entry name" value="YkuD_like"/>
    <property type="match status" value="1"/>
</dbReference>
<proteinExistence type="predicted"/>
<evidence type="ECO:0000313" key="8">
    <source>
        <dbReference type="EMBL" id="PPV12478.1"/>
    </source>
</evidence>
<feature type="active site" description="Nucleophile" evidence="6">
    <location>
        <position position="369"/>
    </location>
</feature>
<dbReference type="Gene3D" id="2.40.440.10">
    <property type="entry name" value="L,D-transpeptidase catalytic domain-like"/>
    <property type="match status" value="1"/>
</dbReference>
<evidence type="ECO:0000256" key="6">
    <source>
        <dbReference type="PROSITE-ProRule" id="PRU01373"/>
    </source>
</evidence>
<dbReference type="InterPro" id="IPR038063">
    <property type="entry name" value="Transpep_catalytic_dom"/>
</dbReference>
<feature type="domain" description="L,D-TPase catalytic" evidence="7">
    <location>
        <begin position="271"/>
        <end position="393"/>
    </location>
</feature>
<dbReference type="Proteomes" id="UP000238081">
    <property type="component" value="Unassembled WGS sequence"/>
</dbReference>
<name>A0A2S7F6F5_CLOBU</name>
<feature type="active site" description="Proton donor/acceptor" evidence="6">
    <location>
        <position position="345"/>
    </location>
</feature>
<evidence type="ECO:0000256" key="2">
    <source>
        <dbReference type="ARBA" id="ARBA00022679"/>
    </source>
</evidence>
<evidence type="ECO:0000256" key="5">
    <source>
        <dbReference type="ARBA" id="ARBA00023316"/>
    </source>
</evidence>
<keyword evidence="2" id="KW-0808">Transferase</keyword>
<evidence type="ECO:0000256" key="4">
    <source>
        <dbReference type="ARBA" id="ARBA00022984"/>
    </source>
</evidence>
<dbReference type="SUPFAM" id="SSF141523">
    <property type="entry name" value="L,D-transpeptidase catalytic domain-like"/>
    <property type="match status" value="1"/>
</dbReference>
<comment type="caution">
    <text evidence="8">The sequence shown here is derived from an EMBL/GenBank/DDBJ whole genome shotgun (WGS) entry which is preliminary data.</text>
</comment>
<dbReference type="GO" id="GO:0071972">
    <property type="term" value="F:peptidoglycan L,D-transpeptidase activity"/>
    <property type="evidence" value="ECO:0007669"/>
    <property type="project" value="TreeGrafter"/>
</dbReference>
<gene>
    <name evidence="8" type="ORF">AWN73_04715</name>
</gene>
<comment type="pathway">
    <text evidence="1 6">Cell wall biogenesis; peptidoglycan biosynthesis.</text>
</comment>